<dbReference type="Gene3D" id="3.40.50.1000">
    <property type="entry name" value="HAD superfamily/HAD-like"/>
    <property type="match status" value="1"/>
</dbReference>
<proteinExistence type="predicted"/>
<comment type="caution">
    <text evidence="1">The sequence shown here is derived from an EMBL/GenBank/DDBJ whole genome shotgun (WGS) entry which is preliminary data.</text>
</comment>
<protein>
    <recommendedName>
        <fullName evidence="3">Haloacid dehalogenase</fullName>
    </recommendedName>
</protein>
<accession>A0A1F6C1J6</accession>
<evidence type="ECO:0000313" key="2">
    <source>
        <dbReference type="Proteomes" id="UP000178249"/>
    </source>
</evidence>
<reference evidence="1 2" key="1">
    <citation type="journal article" date="2016" name="Nat. Commun.">
        <title>Thousands of microbial genomes shed light on interconnected biogeochemical processes in an aquifer system.</title>
        <authorList>
            <person name="Anantharaman K."/>
            <person name="Brown C.T."/>
            <person name="Hug L.A."/>
            <person name="Sharon I."/>
            <person name="Castelle C.J."/>
            <person name="Probst A.J."/>
            <person name="Thomas B.C."/>
            <person name="Singh A."/>
            <person name="Wilkins M.J."/>
            <person name="Karaoz U."/>
            <person name="Brodie E.L."/>
            <person name="Williams K.H."/>
            <person name="Hubbard S.S."/>
            <person name="Banfield J.F."/>
        </authorList>
    </citation>
    <scope>NUCLEOTIDE SEQUENCE [LARGE SCALE GENOMIC DNA]</scope>
</reference>
<evidence type="ECO:0008006" key="3">
    <source>
        <dbReference type="Google" id="ProtNLM"/>
    </source>
</evidence>
<organism evidence="1 2">
    <name type="scientific">Candidatus Kaiserbacteria bacterium RIFCSPHIGHO2_01_FULL_48_10</name>
    <dbReference type="NCBI Taxonomy" id="1798476"/>
    <lineage>
        <taxon>Bacteria</taxon>
        <taxon>Candidatus Kaiseribacteriota</taxon>
    </lineage>
</organism>
<dbReference type="EMBL" id="MFKP01000054">
    <property type="protein sequence ID" value="OGG43076.1"/>
    <property type="molecule type" value="Genomic_DNA"/>
</dbReference>
<dbReference type="AlphaFoldDB" id="A0A1F6C1J6"/>
<dbReference type="Proteomes" id="UP000178249">
    <property type="component" value="Unassembled WGS sequence"/>
</dbReference>
<sequence length="177" mass="20121">MTYFLDFDRTLFDVEAFIQKIIVRPQLATYPEYQALKEGRRPDRAAAFATLLSDGRLSFRPGELSPFFYPDVVDFINTHSSVIVTHGFLVWQKAKVESAFNGVSPIPVLYTEHEHKGPVLARILTNYQKPYVFVDDNLEELDSVATHLSDVSIYEMRRDGAEGSGRYPVICSLTELP</sequence>
<evidence type="ECO:0000313" key="1">
    <source>
        <dbReference type="EMBL" id="OGG43076.1"/>
    </source>
</evidence>
<name>A0A1F6C1J6_9BACT</name>
<gene>
    <name evidence="1" type="ORF">A2841_01510</name>
</gene>
<dbReference type="InterPro" id="IPR023214">
    <property type="entry name" value="HAD_sf"/>
</dbReference>